<dbReference type="AlphaFoldDB" id="A0A1L3LU84"/>
<keyword evidence="2" id="KW-1185">Reference proteome</keyword>
<gene>
    <name evidence="1" type="ORF">SAMCFNEI73_pB0441</name>
</gene>
<reference evidence="1 2" key="1">
    <citation type="submission" date="2015-10" db="EMBL/GenBank/DDBJ databases">
        <title>Genomic differences between typical nodule nitrogen-fixing rhizobial strains and those coming from bean seeds.</title>
        <authorList>
            <person name="Peralta H."/>
            <person name="Aguilar-Vera A."/>
            <person name="Diaz R."/>
            <person name="Mora Y."/>
            <person name="Martinez-Batallar G."/>
            <person name="Salazar E."/>
            <person name="Vargas-Lagunas C."/>
            <person name="Encarnacion S."/>
            <person name="Girard L."/>
            <person name="Mora J."/>
        </authorList>
    </citation>
    <scope>NUCLEOTIDE SEQUENCE [LARGE SCALE GENOMIC DNA]</scope>
    <source>
        <strain evidence="1 2">CFNEI 73</strain>
        <plasmid evidence="1 2">B</plasmid>
    </source>
</reference>
<proteinExistence type="predicted"/>
<dbReference type="KEGG" id="same:SAMCFNEI73_pB0441"/>
<geneLocation type="plasmid" evidence="1 2">
    <name>B</name>
</geneLocation>
<evidence type="ECO:0000313" key="1">
    <source>
        <dbReference type="EMBL" id="APG93637.1"/>
    </source>
</evidence>
<dbReference type="EMBL" id="CP013109">
    <property type="protein sequence ID" value="APG93637.1"/>
    <property type="molecule type" value="Genomic_DNA"/>
</dbReference>
<dbReference type="Proteomes" id="UP000182306">
    <property type="component" value="Plasmid B"/>
</dbReference>
<evidence type="ECO:0000313" key="2">
    <source>
        <dbReference type="Proteomes" id="UP000182306"/>
    </source>
</evidence>
<name>A0A1L3LU84_9HYPH</name>
<protein>
    <submittedName>
        <fullName evidence="1">Uncharacterized protein</fullName>
    </submittedName>
</protein>
<keyword evidence="1" id="KW-0614">Plasmid</keyword>
<accession>A0A1L3LU84</accession>
<organism evidence="1 2">
    <name type="scientific">Sinorhizobium americanum</name>
    <dbReference type="NCBI Taxonomy" id="194963"/>
    <lineage>
        <taxon>Bacteria</taxon>
        <taxon>Pseudomonadati</taxon>
        <taxon>Pseudomonadota</taxon>
        <taxon>Alphaproteobacteria</taxon>
        <taxon>Hyphomicrobiales</taxon>
        <taxon>Rhizobiaceae</taxon>
        <taxon>Sinorhizobium/Ensifer group</taxon>
        <taxon>Sinorhizobium</taxon>
    </lineage>
</organism>
<sequence>MRWTYTTGWQHFFQGIHRDKPDFPSGTAELKSFADTLRKYQFATADDAIRPQVEQQSR</sequence>